<dbReference type="Pfam" id="PF10230">
    <property type="entry name" value="LIDHydrolase"/>
    <property type="match status" value="1"/>
</dbReference>
<name>A0A151GJ75_DRECN</name>
<feature type="transmembrane region" description="Helical" evidence="10">
    <location>
        <begin position="707"/>
        <end position="731"/>
    </location>
</feature>
<feature type="domain" description="Peptidase M28" evidence="11">
    <location>
        <begin position="192"/>
        <end position="367"/>
    </location>
</feature>
<feature type="transmembrane region" description="Helical" evidence="10">
    <location>
        <begin position="569"/>
        <end position="591"/>
    </location>
</feature>
<keyword evidence="5 8" id="KW-0479">Metal-binding</keyword>
<comment type="similarity">
    <text evidence="8">Belongs to the peptidase M28 family.</text>
</comment>
<dbReference type="InterPro" id="IPR007484">
    <property type="entry name" value="Peptidase_M28"/>
</dbReference>
<dbReference type="InterPro" id="IPR053976">
    <property type="entry name" value="PFF1_TM"/>
</dbReference>
<dbReference type="GO" id="GO:0016298">
    <property type="term" value="F:lipase activity"/>
    <property type="evidence" value="ECO:0007669"/>
    <property type="project" value="InterPro"/>
</dbReference>
<dbReference type="PANTHER" id="PTHR13390:SF0">
    <property type="entry name" value="LIPID DROPLET-ASSOCIATED HYDROLASE"/>
    <property type="match status" value="1"/>
</dbReference>
<dbReference type="GO" id="GO:0005811">
    <property type="term" value="C:lipid droplet"/>
    <property type="evidence" value="ECO:0007669"/>
    <property type="project" value="UniProtKB-SubCell"/>
</dbReference>
<feature type="transmembrane region" description="Helical" evidence="10">
    <location>
        <begin position="506"/>
        <end position="526"/>
    </location>
</feature>
<feature type="transmembrane region" description="Helical" evidence="10">
    <location>
        <begin position="774"/>
        <end position="795"/>
    </location>
</feature>
<dbReference type="InterPro" id="IPR029058">
    <property type="entry name" value="AB_hydrolase_fold"/>
</dbReference>
<dbReference type="Pfam" id="PF22251">
    <property type="entry name" value="PFF1_TM"/>
    <property type="match status" value="1"/>
</dbReference>
<evidence type="ECO:0000256" key="9">
    <source>
        <dbReference type="SAM" id="MobiDB-lite"/>
    </source>
</evidence>
<feature type="transmembrane region" description="Helical" evidence="10">
    <location>
        <begin position="475"/>
        <end position="494"/>
    </location>
</feature>
<evidence type="ECO:0000256" key="3">
    <source>
        <dbReference type="ARBA" id="ARBA00022670"/>
    </source>
</evidence>
<dbReference type="SUPFAM" id="SSF53474">
    <property type="entry name" value="alpha/beta-Hydrolases"/>
    <property type="match status" value="1"/>
</dbReference>
<evidence type="ECO:0000256" key="6">
    <source>
        <dbReference type="ARBA" id="ARBA00022801"/>
    </source>
</evidence>
<dbReference type="PANTHER" id="PTHR13390">
    <property type="entry name" value="LIPASE"/>
    <property type="match status" value="1"/>
</dbReference>
<evidence type="ECO:0000259" key="13">
    <source>
        <dbReference type="Pfam" id="PF22251"/>
    </source>
</evidence>
<dbReference type="FunCoup" id="A0A151GJ75">
    <property type="interactions" value="3"/>
</dbReference>
<feature type="domain" description="Vacuolar membrane protease transmembrane" evidence="13">
    <location>
        <begin position="473"/>
        <end position="772"/>
    </location>
</feature>
<evidence type="ECO:0000313" key="15">
    <source>
        <dbReference type="Proteomes" id="UP000076580"/>
    </source>
</evidence>
<dbReference type="GO" id="GO:0008233">
    <property type="term" value="F:peptidase activity"/>
    <property type="evidence" value="ECO:0007669"/>
    <property type="project" value="UniProtKB-KW"/>
</dbReference>
<proteinExistence type="inferred from homology"/>
<dbReference type="EC" id="3.4.-.-" evidence="8"/>
<keyword evidence="10" id="KW-1133">Transmembrane helix</keyword>
<dbReference type="Proteomes" id="UP000076580">
    <property type="component" value="Chromosome 02"/>
</dbReference>
<evidence type="ECO:0000259" key="11">
    <source>
        <dbReference type="Pfam" id="PF04389"/>
    </source>
</evidence>
<reference evidence="14 15" key="1">
    <citation type="journal article" date="2016" name="Sci. Rep.">
        <title>Insights into Adaptations to a Near-Obligate Nematode Endoparasitic Lifestyle from the Finished Genome of Drechmeria coniospora.</title>
        <authorList>
            <person name="Zhang L."/>
            <person name="Zhou Z."/>
            <person name="Guo Q."/>
            <person name="Fokkens L."/>
            <person name="Miskei M."/>
            <person name="Pocsi I."/>
            <person name="Zhang W."/>
            <person name="Chen M."/>
            <person name="Wang L."/>
            <person name="Sun Y."/>
            <person name="Donzelli B.G."/>
            <person name="Gibson D.M."/>
            <person name="Nelson D.R."/>
            <person name="Luo J.G."/>
            <person name="Rep M."/>
            <person name="Liu H."/>
            <person name="Yang S."/>
            <person name="Wang J."/>
            <person name="Krasnoff S.B."/>
            <person name="Xu Y."/>
            <person name="Molnar I."/>
            <person name="Lin M."/>
        </authorList>
    </citation>
    <scope>NUCLEOTIDE SEQUENCE [LARGE SCALE GENOMIC DNA]</scope>
    <source>
        <strain evidence="14 15">ARSEF 6962</strain>
    </source>
</reference>
<keyword evidence="7 8" id="KW-0862">Zinc</keyword>
<evidence type="ECO:0000256" key="5">
    <source>
        <dbReference type="ARBA" id="ARBA00022723"/>
    </source>
</evidence>
<evidence type="ECO:0000256" key="10">
    <source>
        <dbReference type="SAM" id="Phobius"/>
    </source>
</evidence>
<evidence type="ECO:0000259" key="12">
    <source>
        <dbReference type="Pfam" id="PF22250"/>
    </source>
</evidence>
<dbReference type="Gene3D" id="3.40.630.10">
    <property type="entry name" value="Zn peptidases"/>
    <property type="match status" value="1"/>
</dbReference>
<evidence type="ECO:0000256" key="4">
    <source>
        <dbReference type="ARBA" id="ARBA00022677"/>
    </source>
</evidence>
<accession>A0A151GJ75</accession>
<dbReference type="InParanoid" id="A0A151GJ75"/>
<feature type="transmembrane region" description="Helical" evidence="10">
    <location>
        <begin position="538"/>
        <end position="557"/>
    </location>
</feature>
<dbReference type="GeneID" id="63716804"/>
<keyword evidence="4" id="KW-0551">Lipid droplet</keyword>
<dbReference type="GO" id="GO:0006508">
    <property type="term" value="P:proteolysis"/>
    <property type="evidence" value="ECO:0007669"/>
    <property type="project" value="UniProtKB-KW"/>
</dbReference>
<dbReference type="GO" id="GO:0019915">
    <property type="term" value="P:lipid storage"/>
    <property type="evidence" value="ECO:0007669"/>
    <property type="project" value="InterPro"/>
</dbReference>
<dbReference type="SUPFAM" id="SSF53187">
    <property type="entry name" value="Zn-dependent exopeptidases"/>
    <property type="match status" value="1"/>
</dbReference>
<comment type="similarity">
    <text evidence="2">Belongs to the AB hydrolase superfamily. LDAH family.</text>
</comment>
<evidence type="ECO:0000256" key="7">
    <source>
        <dbReference type="ARBA" id="ARBA00022833"/>
    </source>
</evidence>
<dbReference type="InterPro" id="IPR053975">
    <property type="entry name" value="PFF1_C"/>
</dbReference>
<keyword evidence="6 8" id="KW-0378">Hydrolase</keyword>
<evidence type="ECO:0000256" key="1">
    <source>
        <dbReference type="ARBA" id="ARBA00004502"/>
    </source>
</evidence>
<keyword evidence="10" id="KW-0812">Transmembrane</keyword>
<evidence type="ECO:0000256" key="8">
    <source>
        <dbReference type="RuleBase" id="RU361240"/>
    </source>
</evidence>
<feature type="domain" description="Vacuolar membrane protease C-terminal" evidence="12">
    <location>
        <begin position="800"/>
        <end position="1023"/>
    </location>
</feature>
<gene>
    <name evidence="14" type="ORF">DCS_04161</name>
</gene>
<dbReference type="RefSeq" id="XP_040656506.1">
    <property type="nucleotide sequence ID" value="XM_040801473.1"/>
</dbReference>
<comment type="caution">
    <text evidence="14">The sequence shown here is derived from an EMBL/GenBank/DDBJ whole genome shotgun (WGS) entry which is preliminary data.</text>
</comment>
<organism evidence="14 15">
    <name type="scientific">Drechmeria coniospora</name>
    <name type="common">Nematophagous fungus</name>
    <name type="synonym">Meria coniospora</name>
    <dbReference type="NCBI Taxonomy" id="98403"/>
    <lineage>
        <taxon>Eukaryota</taxon>
        <taxon>Fungi</taxon>
        <taxon>Dikarya</taxon>
        <taxon>Ascomycota</taxon>
        <taxon>Pezizomycotina</taxon>
        <taxon>Sordariomycetes</taxon>
        <taxon>Hypocreomycetidae</taxon>
        <taxon>Hypocreales</taxon>
        <taxon>Ophiocordycipitaceae</taxon>
        <taxon>Drechmeria</taxon>
    </lineage>
</organism>
<keyword evidence="10" id="KW-0472">Membrane</keyword>
<feature type="transmembrane region" description="Helical" evidence="10">
    <location>
        <begin position="743"/>
        <end position="762"/>
    </location>
</feature>
<evidence type="ECO:0000256" key="2">
    <source>
        <dbReference type="ARBA" id="ARBA00008300"/>
    </source>
</evidence>
<feature type="transmembrane region" description="Helical" evidence="10">
    <location>
        <begin position="418"/>
        <end position="441"/>
    </location>
</feature>
<feature type="region of interest" description="Disordered" evidence="9">
    <location>
        <begin position="631"/>
        <end position="665"/>
    </location>
</feature>
<dbReference type="Gene3D" id="3.40.50.1820">
    <property type="entry name" value="alpha/beta hydrolase"/>
    <property type="match status" value="1"/>
</dbReference>
<dbReference type="GO" id="GO:0046872">
    <property type="term" value="F:metal ion binding"/>
    <property type="evidence" value="ECO:0007669"/>
    <property type="project" value="UniProtKB-KW"/>
</dbReference>
<dbReference type="InterPro" id="IPR019363">
    <property type="entry name" value="LDAH"/>
</dbReference>
<comment type="subcellular location">
    <subcellularLocation>
        <location evidence="1">Lipid droplet</location>
    </subcellularLocation>
</comment>
<keyword evidence="3 8" id="KW-0645">Protease</keyword>
<dbReference type="STRING" id="98403.A0A151GJ75"/>
<keyword evidence="15" id="KW-1185">Reference proteome</keyword>
<dbReference type="Pfam" id="PF22250">
    <property type="entry name" value="PFF1_C"/>
    <property type="match status" value="1"/>
</dbReference>
<dbReference type="Pfam" id="PF04389">
    <property type="entry name" value="Peptidase_M28"/>
    <property type="match status" value="1"/>
</dbReference>
<dbReference type="EMBL" id="LAYC01000002">
    <property type="protein sequence ID" value="KYK57154.1"/>
    <property type="molecule type" value="Genomic_DNA"/>
</dbReference>
<evidence type="ECO:0000313" key="14">
    <source>
        <dbReference type="EMBL" id="KYK57154.1"/>
    </source>
</evidence>
<dbReference type="InterPro" id="IPR048024">
    <property type="entry name" value="Fxna-like_M28_dom"/>
</dbReference>
<sequence>MMKFPNPFSFHPGQVTWWTTSIYLAIVIPLLYVHETVPSPPAGRDIPKGINLTEAWSDLQAVTKTYHPYNSHENDGVREFLIDRSKEVLGRHGLGYTVDRSGGVVWDQSLGPAGEANDIDKEARRTRARRPPGATIFDDRISNVTYTYSAKSASGGQYFEGNNFYVYIHGKEDPEGDWWRREDRLEALGSSGGVLVNCHFDSVSTGYGATDDGMSCVSLLQLLSYFTTKGRQPKNGIVLLFNNAEEDGLLGANAFGYSPLLKFCHTFVNLEGAGAGGRAMLFRTTDLETAQAYGQSPHPFGSVVAANAFQRGVIKSGTDFQVFVDVFGQRGLDIAFYEPRTRYHTEDDDVRHTSVSSIWHMLSAALESTRRLSETNGIDFSGPRLDGRKDLVQNGRPTEGVWFDWFGGAWTAFPLRGLFAWSLTLLIATPLVLVTIGYLLMRNDRFYLFAREVKMDLEPNVDPVSLGGWRGFFRFPIALTFSTSLTIGFTHLLAKFNPLIVSSSGYAVWAMAISLFYFTFWLIMRASDLLRPSALQRAFALFWLFILSWAVQVLAAVAEDRLHVGALYFAPFLHTAVFLSLVISMLELFALPGKREFAERLGYARTAPDDAASNPGATVIDDAATGVATEQSTAVGANQADDDADAATETTPLRAGEQGYGSSSPTTFASTYRRSVVAASPSAPSLWTVPPYKHEQSWSGRLPSWTWFVQLLLLAPTHVILLGNLGLVLMTSTQATAADGSNMLVPLVGVAALSILLLLPLTPFIHRVSHHIPLFLAFVFIGTLVYNLVAFPFSVNNRFKFRFQQVVDLDDGTNLVTLTGLEAFVRPVIAYLPAASGQTIECRTSAMERLVDCAYDASSLPPPNLADDKDLSQLVSATATRSADGRTAKVQIEALNTRTCYLDVSSPVYDFSVDGGGARDDRFGSLPKDGFRHLQLWRRTWGGRWNVTLQLVNEARDEPVKARTASDERSHEAGRQASSLEVTVRCAWDDANKATNIPALHEVMKYMPSWATATKKGVGLVHVKKSFRVPSAVADNAQRPTMISSIWHPSTLRSPRRRTLVYMICGNPGLIGYYTDFLEALRGLVDDHEATSGTAYDMYGRNLLGFSDAEHEPFGQPWDLDGQVEGVYEHVVAKSQDCDDGPYHSVILVGHSIGAYMAVDIFRRHLEDPSRAPHLKLDHGFLLFPTIASIGLSSAGRRMQLLRRVPTLDAFAHAYARLALLLVPRAALGRIVEVLMGFSTQAAELTAEWLKSRDGVRQSVHLGLSELDVVRDEPWADELWASGRFYALYADEDHWVADEVRDDFVRRRSGTTHVEVDAGGLKHAFCTTEHGSWVVAKHVLAWIEDAERRRKS</sequence>
<protein>
    <recommendedName>
        <fullName evidence="8">Peptide hydrolase</fullName>
        <ecNumber evidence="8">3.4.-.-</ecNumber>
    </recommendedName>
</protein>
<dbReference type="CDD" id="cd03875">
    <property type="entry name" value="M28_Fxna_like"/>
    <property type="match status" value="1"/>
</dbReference>